<feature type="chain" id="PRO_5045408111" evidence="1">
    <location>
        <begin position="31"/>
        <end position="356"/>
    </location>
</feature>
<dbReference type="PANTHER" id="PTHR30163:SF9">
    <property type="entry name" value="MEMBRANE-BOUND LYTIC MUREIN TRANSGLYCOSYLASE B"/>
    <property type="match status" value="1"/>
</dbReference>
<dbReference type="InterPro" id="IPR031304">
    <property type="entry name" value="SLT_2"/>
</dbReference>
<dbReference type="Pfam" id="PF13406">
    <property type="entry name" value="SLT_2"/>
    <property type="match status" value="1"/>
</dbReference>
<organism evidence="3 4">
    <name type="scientific">Halomonas kalidii</name>
    <dbReference type="NCBI Taxonomy" id="3043293"/>
    <lineage>
        <taxon>Bacteria</taxon>
        <taxon>Pseudomonadati</taxon>
        <taxon>Pseudomonadota</taxon>
        <taxon>Gammaproteobacteria</taxon>
        <taxon>Oceanospirillales</taxon>
        <taxon>Halomonadaceae</taxon>
        <taxon>Halomonas</taxon>
    </lineage>
</organism>
<dbReference type="InterPro" id="IPR011757">
    <property type="entry name" value="Lytic_transglycosylase_MltB"/>
</dbReference>
<gene>
    <name evidence="3" type="primary">mltB</name>
    <name evidence="3" type="ORF">QLQ84_09930</name>
</gene>
<feature type="signal peptide" evidence="1">
    <location>
        <begin position="1"/>
        <end position="30"/>
    </location>
</feature>
<reference evidence="3 4" key="1">
    <citation type="submission" date="2023-04" db="EMBL/GenBank/DDBJ databases">
        <title>Halomonas strains isolated from rhizosphere soil.</title>
        <authorList>
            <person name="Xu L."/>
            <person name="Sun J.-Q."/>
        </authorList>
    </citation>
    <scope>NUCLEOTIDE SEQUENCE [LARGE SCALE GENOMIC DNA]</scope>
    <source>
        <strain evidence="3 4">LN1S58</strain>
    </source>
</reference>
<dbReference type="SUPFAM" id="SSF53955">
    <property type="entry name" value="Lysozyme-like"/>
    <property type="match status" value="1"/>
</dbReference>
<dbReference type="RefSeq" id="WP_282721581.1">
    <property type="nucleotide sequence ID" value="NZ_JASCQO010000035.1"/>
</dbReference>
<evidence type="ECO:0000256" key="1">
    <source>
        <dbReference type="SAM" id="SignalP"/>
    </source>
</evidence>
<dbReference type="InterPro" id="IPR043426">
    <property type="entry name" value="MltB-like"/>
</dbReference>
<dbReference type="Proteomes" id="UP001244242">
    <property type="component" value="Unassembled WGS sequence"/>
</dbReference>
<name>A0ABT6VJE8_9GAMM</name>
<proteinExistence type="predicted"/>
<accession>A0ABT6VJE8</accession>
<evidence type="ECO:0000313" key="3">
    <source>
        <dbReference type="EMBL" id="MDI5934107.1"/>
    </source>
</evidence>
<evidence type="ECO:0000313" key="4">
    <source>
        <dbReference type="Proteomes" id="UP001244242"/>
    </source>
</evidence>
<dbReference type="Gene3D" id="1.10.530.10">
    <property type="match status" value="1"/>
</dbReference>
<dbReference type="CDD" id="cd13399">
    <property type="entry name" value="Slt35-like"/>
    <property type="match status" value="1"/>
</dbReference>
<evidence type="ECO:0000259" key="2">
    <source>
        <dbReference type="Pfam" id="PF13406"/>
    </source>
</evidence>
<dbReference type="NCBIfam" id="TIGR02282">
    <property type="entry name" value="MltB"/>
    <property type="match status" value="1"/>
</dbReference>
<sequence>MTVSRFQGPRKGLAVIACAGLSLQVLGAQAAVDFDPARHAAVGALVEELAERGIERDWLEAAMRDAAFQQGVLDAMEGAAERRLRWDEYREIFLQPERIARGVAFIEAHRDAFERAEAQYGVPAEVIAAIIGVETSYGRFTGRHRVLDSLSTLAFHHPVRGAFFRGELAAFLEITREQGVDPGSLDGSYAGAMGYPQFIPTSYRAYAVDFDGDGIRDLWTNPVDAIGSVGNYFAEHGWQGGEPIYAEAEGPEVLPDEVEFNLTRPPYAEVETLRRAGIQPRGELDDGQPVVPLALDHADDVLRYRLGHENFYVITRYNHSHLYAMAVTELAEAIRDAQALEAVPLRPRGDDTEGRS</sequence>
<keyword evidence="4" id="KW-1185">Reference proteome</keyword>
<comment type="caution">
    <text evidence="3">The sequence shown here is derived from an EMBL/GenBank/DDBJ whole genome shotgun (WGS) entry which is preliminary data.</text>
</comment>
<dbReference type="PANTHER" id="PTHR30163">
    <property type="entry name" value="MEMBRANE-BOUND LYTIC MUREIN TRANSGLYCOSYLASE B"/>
    <property type="match status" value="1"/>
</dbReference>
<dbReference type="InterPro" id="IPR023346">
    <property type="entry name" value="Lysozyme-like_dom_sf"/>
</dbReference>
<dbReference type="Gene3D" id="1.10.8.350">
    <property type="entry name" value="Bacterial muramidase"/>
    <property type="match status" value="1"/>
</dbReference>
<keyword evidence="1" id="KW-0732">Signal</keyword>
<protein>
    <submittedName>
        <fullName evidence="3">Lytic murein transglycosylase B</fullName>
    </submittedName>
</protein>
<dbReference type="EMBL" id="JASCQO010000035">
    <property type="protein sequence ID" value="MDI5934107.1"/>
    <property type="molecule type" value="Genomic_DNA"/>
</dbReference>
<feature type="domain" description="Transglycosylase SLT" evidence="2">
    <location>
        <begin position="40"/>
        <end position="332"/>
    </location>
</feature>